<reference evidence="1" key="1">
    <citation type="journal article" date="2014" name="Front. Microbiol.">
        <title>High frequency of phylogenetically diverse reductive dehalogenase-homologous genes in deep subseafloor sedimentary metagenomes.</title>
        <authorList>
            <person name="Kawai M."/>
            <person name="Futagami T."/>
            <person name="Toyoda A."/>
            <person name="Takaki Y."/>
            <person name="Nishi S."/>
            <person name="Hori S."/>
            <person name="Arai W."/>
            <person name="Tsubouchi T."/>
            <person name="Morono Y."/>
            <person name="Uchiyama I."/>
            <person name="Ito T."/>
            <person name="Fujiyama A."/>
            <person name="Inagaki F."/>
            <person name="Takami H."/>
        </authorList>
    </citation>
    <scope>NUCLEOTIDE SEQUENCE</scope>
    <source>
        <strain evidence="1">Expedition CK06-06</strain>
    </source>
</reference>
<organism evidence="1">
    <name type="scientific">marine sediment metagenome</name>
    <dbReference type="NCBI Taxonomy" id="412755"/>
    <lineage>
        <taxon>unclassified sequences</taxon>
        <taxon>metagenomes</taxon>
        <taxon>ecological metagenomes</taxon>
    </lineage>
</organism>
<gene>
    <name evidence="1" type="ORF">S01H4_28597</name>
</gene>
<evidence type="ECO:0000313" key="1">
    <source>
        <dbReference type="EMBL" id="GAG86817.1"/>
    </source>
</evidence>
<dbReference type="EMBL" id="BART01014270">
    <property type="protein sequence ID" value="GAG86817.1"/>
    <property type="molecule type" value="Genomic_DNA"/>
</dbReference>
<feature type="non-terminal residue" evidence="1">
    <location>
        <position position="69"/>
    </location>
</feature>
<proteinExistence type="predicted"/>
<name>X1C0D2_9ZZZZ</name>
<comment type="caution">
    <text evidence="1">The sequence shown here is derived from an EMBL/GenBank/DDBJ whole genome shotgun (WGS) entry which is preliminary data.</text>
</comment>
<accession>X1C0D2</accession>
<protein>
    <submittedName>
        <fullName evidence="1">Uncharacterized protein</fullName>
    </submittedName>
</protein>
<sequence length="69" mass="7943">MKIKDMELNIGQLKAIERLERALKHCAKVNLAIFGKSDRLVAYNGTKYDIAYDKGLVSFYHDDDRKTIP</sequence>
<dbReference type="AlphaFoldDB" id="X1C0D2"/>